<evidence type="ECO:0000256" key="2">
    <source>
        <dbReference type="ARBA" id="ARBA00022679"/>
    </source>
</evidence>
<dbReference type="GO" id="GO:0035243">
    <property type="term" value="F:protein-arginine omega-N symmetric methyltransferase activity"/>
    <property type="evidence" value="ECO:0007669"/>
    <property type="project" value="TreeGrafter"/>
</dbReference>
<keyword evidence="4" id="KW-1185">Reference proteome</keyword>
<sequence length="353" mass="41010">MKAYLKEKILSQPSKMITYATFISDALYHPKWGYYIKQGEKVGRRGDFITTSNISDIYGRIMAKWFLKLMKEYDLPAKICEIGAGNGRFAAAFLDEWSKNTSELLQYFIVEESPYHRELQKEILPIGEQIFQVENLEELKPFTGLVFSNELFDALPVHVVEKKNGTMMEVMVSVENDQFVEKYVLLENNDIEQFLRESNLTLAENQRIEIPLAMEELVQRISQMLERGLVISVDYGYTDEEWMEPIHRDGSLRGYYKHEQVHNVLQEPGEMDITSHIHFDGLIRSGEKEGLCFVSKQRQDEFFLSIGLLQELEDHYDPNPFSEVSRRNRAIRSLILPSGMSSLFHVCIQKKGI</sequence>
<protein>
    <submittedName>
        <fullName evidence="3">SAM-dependent methyltransferase</fullName>
    </submittedName>
</protein>
<dbReference type="InterPro" id="IPR038375">
    <property type="entry name" value="NDUFAF7_sf"/>
</dbReference>
<comment type="caution">
    <text evidence="3">The sequence shown here is derived from an EMBL/GenBank/DDBJ whole genome shotgun (WGS) entry which is preliminary data.</text>
</comment>
<dbReference type="Proteomes" id="UP000271374">
    <property type="component" value="Unassembled WGS sequence"/>
</dbReference>
<keyword evidence="1 3" id="KW-0489">Methyltransferase</keyword>
<dbReference type="InterPro" id="IPR029063">
    <property type="entry name" value="SAM-dependent_MTases_sf"/>
</dbReference>
<dbReference type="PANTHER" id="PTHR12049:SF7">
    <property type="entry name" value="PROTEIN ARGININE METHYLTRANSFERASE NDUFAF7, MITOCHONDRIAL"/>
    <property type="match status" value="1"/>
</dbReference>
<dbReference type="SUPFAM" id="SSF53335">
    <property type="entry name" value="S-adenosyl-L-methionine-dependent methyltransferases"/>
    <property type="match status" value="1"/>
</dbReference>
<dbReference type="GO" id="GO:0032259">
    <property type="term" value="P:methylation"/>
    <property type="evidence" value="ECO:0007669"/>
    <property type="project" value="UniProtKB-KW"/>
</dbReference>
<dbReference type="Pfam" id="PF02636">
    <property type="entry name" value="Methyltransf_28"/>
    <property type="match status" value="1"/>
</dbReference>
<organism evidence="3 4">
    <name type="scientific">Bacillus yapensis</name>
    <dbReference type="NCBI Taxonomy" id="2492960"/>
    <lineage>
        <taxon>Bacteria</taxon>
        <taxon>Bacillati</taxon>
        <taxon>Bacillota</taxon>
        <taxon>Bacilli</taxon>
        <taxon>Bacillales</taxon>
        <taxon>Bacillaceae</taxon>
        <taxon>Bacillus</taxon>
    </lineage>
</organism>
<dbReference type="RefSeq" id="WP_126407018.1">
    <property type="nucleotide sequence ID" value="NZ_RXNT01000003.1"/>
</dbReference>
<name>A0A3S0KVE7_9BACI</name>
<reference evidence="3 4" key="1">
    <citation type="submission" date="2018-12" db="EMBL/GenBank/DDBJ databases">
        <title>Bacillus yapensis draft genome sequence.</title>
        <authorList>
            <person name="Yu L."/>
            <person name="Xu X."/>
            <person name="Tang X."/>
        </authorList>
    </citation>
    <scope>NUCLEOTIDE SEQUENCE [LARGE SCALE GENOMIC DNA]</scope>
    <source>
        <strain evidence="3 4">XXST-01</strain>
    </source>
</reference>
<accession>A0A3S0KVE7</accession>
<dbReference type="PANTHER" id="PTHR12049">
    <property type="entry name" value="PROTEIN ARGININE METHYLTRANSFERASE NDUFAF7, MITOCHONDRIAL"/>
    <property type="match status" value="1"/>
</dbReference>
<dbReference type="InterPro" id="IPR003788">
    <property type="entry name" value="NDUFAF7"/>
</dbReference>
<dbReference type="OrthoDB" id="9794208at2"/>
<evidence type="ECO:0000313" key="4">
    <source>
        <dbReference type="Proteomes" id="UP000271374"/>
    </source>
</evidence>
<gene>
    <name evidence="3" type="ORF">EKG37_05120</name>
</gene>
<evidence type="ECO:0000313" key="3">
    <source>
        <dbReference type="EMBL" id="RTR35261.1"/>
    </source>
</evidence>
<dbReference type="Gene3D" id="3.40.50.12710">
    <property type="match status" value="1"/>
</dbReference>
<proteinExistence type="predicted"/>
<keyword evidence="2 3" id="KW-0808">Transferase</keyword>
<dbReference type="EMBL" id="RXNT01000003">
    <property type="protein sequence ID" value="RTR35261.1"/>
    <property type="molecule type" value="Genomic_DNA"/>
</dbReference>
<evidence type="ECO:0000256" key="1">
    <source>
        <dbReference type="ARBA" id="ARBA00022603"/>
    </source>
</evidence>
<dbReference type="AlphaFoldDB" id="A0A3S0KVE7"/>